<accession>A0A7S7SI46</accession>
<dbReference type="InterPro" id="IPR020568">
    <property type="entry name" value="Ribosomal_Su5_D2-typ_SF"/>
</dbReference>
<dbReference type="RefSeq" id="WP_194446998.1">
    <property type="nucleotide sequence ID" value="NZ_CP063849.1"/>
</dbReference>
<feature type="domain" description="GHMP kinase N-terminal" evidence="2">
    <location>
        <begin position="78"/>
        <end position="168"/>
    </location>
</feature>
<dbReference type="PANTHER" id="PTHR38710:SF1">
    <property type="entry name" value="WITH PUTATIVE URIDYL PYROPHOSPHORYLASE-RELATED"/>
    <property type="match status" value="1"/>
</dbReference>
<name>A0A7S7SI46_PALFE</name>
<dbReference type="Proteomes" id="UP000593892">
    <property type="component" value="Chromosome"/>
</dbReference>
<dbReference type="InterPro" id="IPR053034">
    <property type="entry name" value="Glucuronokinase-like"/>
</dbReference>
<evidence type="ECO:0000259" key="2">
    <source>
        <dbReference type="Pfam" id="PF00288"/>
    </source>
</evidence>
<dbReference type="EMBL" id="CP063849">
    <property type="protein sequence ID" value="QOY85328.1"/>
    <property type="molecule type" value="Genomic_DNA"/>
</dbReference>
<dbReference type="Gene3D" id="3.30.230.120">
    <property type="match status" value="1"/>
</dbReference>
<evidence type="ECO:0000313" key="3">
    <source>
        <dbReference type="EMBL" id="QOY85328.1"/>
    </source>
</evidence>
<reference evidence="3 4" key="1">
    <citation type="submission" date="2020-10" db="EMBL/GenBank/DDBJ databases">
        <title>Complete genome sequence of Paludibaculum fermentans P105T, a facultatively anaerobic acidobacterium capable of dissimilatory Fe(III) reduction.</title>
        <authorList>
            <person name="Dedysh S.N."/>
            <person name="Beletsky A.V."/>
            <person name="Kulichevskaya I.S."/>
            <person name="Mardanov A.V."/>
            <person name="Ravin N.V."/>
        </authorList>
    </citation>
    <scope>NUCLEOTIDE SEQUENCE [LARGE SCALE GENOMIC DNA]</scope>
    <source>
        <strain evidence="3 4">P105</strain>
    </source>
</reference>
<dbReference type="InterPro" id="IPR006204">
    <property type="entry name" value="GHMP_kinase_N_dom"/>
</dbReference>
<dbReference type="SUPFAM" id="SSF54211">
    <property type="entry name" value="Ribosomal protein S5 domain 2-like"/>
    <property type="match status" value="1"/>
</dbReference>
<evidence type="ECO:0000256" key="1">
    <source>
        <dbReference type="ARBA" id="ARBA00022777"/>
    </source>
</evidence>
<dbReference type="PANTHER" id="PTHR38710">
    <property type="entry name" value="WITH PUTATIVE URIDYL PYROPHOSPHORYLASE-RELATED"/>
    <property type="match status" value="1"/>
</dbReference>
<gene>
    <name evidence="3" type="ORF">IRI77_21095</name>
</gene>
<sequence length="346" mass="38386">MMIERCAYARAGLIGNPSDGYFGKTIAVIVRNYQARVTIYEAPRISIRAGHRDRLDFSSFSEFLEDVHLNGYYGGVRLIKAAIKKFNDWCAAKEIRLDRTFAIEYDTNVPVRVGLAGSSAIVTATIRALMAFFHIEIPKPVLPGLILSVELEELGIGAGLQDRVIQVYENAVFMDFEKARMERDGYGLYEPLDPALLPPLFVAFHDNLAEGTELTHNDLRSRFNRGEQAVLDAIQHWADLAEQSRILLQEGKGMAIGPLMNEAFDLRASLIRISPGNMELIRRGRDQGAFTQFCGSGGAIIGCYDGDPARLRRLRISYAEMGAELIVPQIQAVSKTNGEAVGAFRL</sequence>
<dbReference type="AlphaFoldDB" id="A0A7S7SI46"/>
<proteinExistence type="predicted"/>
<dbReference type="GO" id="GO:0016301">
    <property type="term" value="F:kinase activity"/>
    <property type="evidence" value="ECO:0007669"/>
    <property type="project" value="UniProtKB-KW"/>
</dbReference>
<protein>
    <submittedName>
        <fullName evidence="3">GHMP kinase</fullName>
    </submittedName>
</protein>
<dbReference type="GO" id="GO:0005524">
    <property type="term" value="F:ATP binding"/>
    <property type="evidence" value="ECO:0007669"/>
    <property type="project" value="InterPro"/>
</dbReference>
<dbReference type="KEGG" id="pfer:IRI77_21095"/>
<keyword evidence="1 3" id="KW-0808">Transferase</keyword>
<keyword evidence="4" id="KW-1185">Reference proteome</keyword>
<dbReference type="PRINTS" id="PR00959">
    <property type="entry name" value="MEVGALKINASE"/>
</dbReference>
<dbReference type="Pfam" id="PF00288">
    <property type="entry name" value="GHMP_kinases_N"/>
    <property type="match status" value="1"/>
</dbReference>
<evidence type="ECO:0000313" key="4">
    <source>
        <dbReference type="Proteomes" id="UP000593892"/>
    </source>
</evidence>
<keyword evidence="1 3" id="KW-0418">Kinase</keyword>
<organism evidence="3 4">
    <name type="scientific">Paludibaculum fermentans</name>
    <dbReference type="NCBI Taxonomy" id="1473598"/>
    <lineage>
        <taxon>Bacteria</taxon>
        <taxon>Pseudomonadati</taxon>
        <taxon>Acidobacteriota</taxon>
        <taxon>Terriglobia</taxon>
        <taxon>Bryobacterales</taxon>
        <taxon>Bryobacteraceae</taxon>
        <taxon>Paludibaculum</taxon>
    </lineage>
</organism>